<dbReference type="Pfam" id="PF08240">
    <property type="entry name" value="ADH_N"/>
    <property type="match status" value="1"/>
</dbReference>
<dbReference type="SMART" id="SM00829">
    <property type="entry name" value="PKS_ER"/>
    <property type="match status" value="1"/>
</dbReference>
<dbReference type="GO" id="GO:0006062">
    <property type="term" value="P:sorbitol catabolic process"/>
    <property type="evidence" value="ECO:0007669"/>
    <property type="project" value="TreeGrafter"/>
</dbReference>
<evidence type="ECO:0000259" key="10">
    <source>
        <dbReference type="SMART" id="SM00829"/>
    </source>
</evidence>
<dbReference type="PANTHER" id="PTHR43161">
    <property type="entry name" value="SORBITOL DEHYDROGENASE"/>
    <property type="match status" value="1"/>
</dbReference>
<feature type="domain" description="Enoyl reductase (ER)" evidence="10">
    <location>
        <begin position="16"/>
        <end position="350"/>
    </location>
</feature>
<dbReference type="Proteomes" id="UP000749559">
    <property type="component" value="Unassembled WGS sequence"/>
</dbReference>
<evidence type="ECO:0000256" key="7">
    <source>
        <dbReference type="ARBA" id="ARBA00026132"/>
    </source>
</evidence>
<dbReference type="Gene3D" id="3.40.50.720">
    <property type="entry name" value="NAD(P)-binding Rossmann-like Domain"/>
    <property type="match status" value="1"/>
</dbReference>
<accession>A0A8J1TXD3</accession>
<evidence type="ECO:0000256" key="4">
    <source>
        <dbReference type="ARBA" id="ARBA00022833"/>
    </source>
</evidence>
<evidence type="ECO:0000256" key="2">
    <source>
        <dbReference type="ARBA" id="ARBA00008072"/>
    </source>
</evidence>
<dbReference type="InterPro" id="IPR011032">
    <property type="entry name" value="GroES-like_sf"/>
</dbReference>
<evidence type="ECO:0000313" key="11">
    <source>
        <dbReference type="EMBL" id="CAH1796735.1"/>
    </source>
</evidence>
<evidence type="ECO:0000313" key="12">
    <source>
        <dbReference type="Proteomes" id="UP000749559"/>
    </source>
</evidence>
<evidence type="ECO:0000256" key="3">
    <source>
        <dbReference type="ARBA" id="ARBA00022723"/>
    </source>
</evidence>
<dbReference type="SUPFAM" id="SSF51735">
    <property type="entry name" value="NAD(P)-binding Rossmann-fold domains"/>
    <property type="match status" value="1"/>
</dbReference>
<dbReference type="PROSITE" id="PS00059">
    <property type="entry name" value="ADH_ZINC"/>
    <property type="match status" value="1"/>
</dbReference>
<comment type="similarity">
    <text evidence="2 9">Belongs to the zinc-containing alcohol dehydrogenase family.</text>
</comment>
<dbReference type="AlphaFoldDB" id="A0A8J1TXD3"/>
<dbReference type="InterPro" id="IPR036291">
    <property type="entry name" value="NAD(P)-bd_dom_sf"/>
</dbReference>
<keyword evidence="5" id="KW-0560">Oxidoreductase</keyword>
<dbReference type="InterPro" id="IPR002328">
    <property type="entry name" value="ADH_Zn_CS"/>
</dbReference>
<dbReference type="InterPro" id="IPR020843">
    <property type="entry name" value="ER"/>
</dbReference>
<dbReference type="OrthoDB" id="1879366at2759"/>
<sequence>MEMAGHAPNIAAILHGKDDLRLEPYTTVAPGDNEVLLEMGSVGICGSDLKYWKYGKCGRFTVTDPMVIGHEGSGVVAKIGTGVTTLKPGDRVAIEPGVPCRVCKLCKTGRYNICPDVKFCATPPVHGNLCKYYTHPADFCFKLPENVSLDAGALVEPLAVAVYGCERGGVKVGTNVLICGAGPVGLLCIMVARAMGASTIAITDIDDHRLQTAKDLGADHVIKVLTNDCEAMADEIVKAMGECPDVALECSGADSSVVTGIHACQPGGSVVLIGRGSMMPQLPLVAAASKEVDIKGVFRYANCYPKAIDLLRNGSINVDKLITHHFNLKDSTMAFKTAMDRDAKAIKVMIHCDK</sequence>
<dbReference type="Gene3D" id="3.90.180.10">
    <property type="entry name" value="Medium-chain alcohol dehydrogenases, catalytic domain"/>
    <property type="match status" value="1"/>
</dbReference>
<dbReference type="Pfam" id="PF00107">
    <property type="entry name" value="ADH_zinc_N"/>
    <property type="match status" value="1"/>
</dbReference>
<keyword evidence="12" id="KW-1185">Reference proteome</keyword>
<dbReference type="GO" id="GO:0003939">
    <property type="term" value="F:L-iditol 2-dehydrogenase (NAD+) activity"/>
    <property type="evidence" value="ECO:0007669"/>
    <property type="project" value="TreeGrafter"/>
</dbReference>
<proteinExistence type="inferred from homology"/>
<dbReference type="InterPro" id="IPR013149">
    <property type="entry name" value="ADH-like_C"/>
</dbReference>
<dbReference type="FunFam" id="3.40.50.720:FF:000068">
    <property type="entry name" value="Sorbitol dehydrogenase"/>
    <property type="match status" value="1"/>
</dbReference>
<keyword evidence="4 9" id="KW-0862">Zinc</keyword>
<gene>
    <name evidence="11" type="ORF">OFUS_LOCUS21115</name>
</gene>
<evidence type="ECO:0000256" key="5">
    <source>
        <dbReference type="ARBA" id="ARBA00023002"/>
    </source>
</evidence>
<dbReference type="InterPro" id="IPR013154">
    <property type="entry name" value="ADH-like_N"/>
</dbReference>
<dbReference type="GO" id="GO:0008270">
    <property type="term" value="F:zinc ion binding"/>
    <property type="evidence" value="ECO:0007669"/>
    <property type="project" value="InterPro"/>
</dbReference>
<comment type="cofactor">
    <cofactor evidence="1 9">
        <name>Zn(2+)</name>
        <dbReference type="ChEBI" id="CHEBI:29105"/>
    </cofactor>
</comment>
<evidence type="ECO:0000256" key="6">
    <source>
        <dbReference type="ARBA" id="ARBA00023027"/>
    </source>
</evidence>
<keyword evidence="6" id="KW-0520">NAD</keyword>
<evidence type="ECO:0000256" key="9">
    <source>
        <dbReference type="RuleBase" id="RU361277"/>
    </source>
</evidence>
<evidence type="ECO:0000256" key="1">
    <source>
        <dbReference type="ARBA" id="ARBA00001947"/>
    </source>
</evidence>
<dbReference type="PANTHER" id="PTHR43161:SF24">
    <property type="entry name" value="SORBITOL DEHYDROGENASE"/>
    <property type="match status" value="1"/>
</dbReference>
<name>A0A8J1TXD3_OWEFU</name>
<protein>
    <recommendedName>
        <fullName evidence="7">Sorbitol dehydrogenase</fullName>
    </recommendedName>
    <alternativeName>
        <fullName evidence="8">Polyol dehydrogenase</fullName>
    </alternativeName>
</protein>
<comment type="caution">
    <text evidence="11">The sequence shown here is derived from an EMBL/GenBank/DDBJ whole genome shotgun (WGS) entry which is preliminary data.</text>
</comment>
<dbReference type="SUPFAM" id="SSF50129">
    <property type="entry name" value="GroES-like"/>
    <property type="match status" value="1"/>
</dbReference>
<keyword evidence="3 9" id="KW-0479">Metal-binding</keyword>
<dbReference type="InterPro" id="IPR045306">
    <property type="entry name" value="SDH-like"/>
</dbReference>
<evidence type="ECO:0000256" key="8">
    <source>
        <dbReference type="ARBA" id="ARBA00032485"/>
    </source>
</evidence>
<dbReference type="CDD" id="cd05285">
    <property type="entry name" value="sorbitol_DH"/>
    <property type="match status" value="1"/>
</dbReference>
<reference evidence="11" key="1">
    <citation type="submission" date="2022-03" db="EMBL/GenBank/DDBJ databases">
        <authorList>
            <person name="Martin C."/>
        </authorList>
    </citation>
    <scope>NUCLEOTIDE SEQUENCE</scope>
</reference>
<organism evidence="11 12">
    <name type="scientific">Owenia fusiformis</name>
    <name type="common">Polychaete worm</name>
    <dbReference type="NCBI Taxonomy" id="6347"/>
    <lineage>
        <taxon>Eukaryota</taxon>
        <taxon>Metazoa</taxon>
        <taxon>Spiralia</taxon>
        <taxon>Lophotrochozoa</taxon>
        <taxon>Annelida</taxon>
        <taxon>Polychaeta</taxon>
        <taxon>Sedentaria</taxon>
        <taxon>Canalipalpata</taxon>
        <taxon>Sabellida</taxon>
        <taxon>Oweniida</taxon>
        <taxon>Oweniidae</taxon>
        <taxon>Owenia</taxon>
    </lineage>
</organism>
<dbReference type="EMBL" id="CAIIXF020000010">
    <property type="protein sequence ID" value="CAH1796735.1"/>
    <property type="molecule type" value="Genomic_DNA"/>
</dbReference>